<gene>
    <name evidence="3" type="ORF">VFH_II155600</name>
</gene>
<dbReference type="PANTHER" id="PTHR47926">
    <property type="entry name" value="PENTATRICOPEPTIDE REPEAT-CONTAINING PROTEIN"/>
    <property type="match status" value="1"/>
</dbReference>
<sequence length="135" mass="14848">MTRDDDIEKHSKAIDEERESVDFFSKSISFSKICKPSLCDDFVAKLDTLIVCEKGVSVCRDIAAKGLEGDLFIGTSLVNMFCKMGRLDTARKVFDKMSNKDAASRNVMISGLSHSLHPSEAVEMFWKNADGGCGA</sequence>
<protein>
    <recommendedName>
        <fullName evidence="5">Pentatricopeptide repeat-containing protein</fullName>
    </recommendedName>
</protein>
<dbReference type="NCBIfam" id="TIGR00756">
    <property type="entry name" value="PPR"/>
    <property type="match status" value="1"/>
</dbReference>
<dbReference type="Pfam" id="PF01535">
    <property type="entry name" value="PPR"/>
    <property type="match status" value="1"/>
</dbReference>
<evidence type="ECO:0000313" key="4">
    <source>
        <dbReference type="Proteomes" id="UP001157006"/>
    </source>
</evidence>
<proteinExistence type="predicted"/>
<evidence type="ECO:0000256" key="2">
    <source>
        <dbReference type="PROSITE-ProRule" id="PRU00708"/>
    </source>
</evidence>
<dbReference type="Gene3D" id="1.25.40.10">
    <property type="entry name" value="Tetratricopeptide repeat domain"/>
    <property type="match status" value="1"/>
</dbReference>
<dbReference type="PROSITE" id="PS51375">
    <property type="entry name" value="PPR"/>
    <property type="match status" value="1"/>
</dbReference>
<dbReference type="Proteomes" id="UP001157006">
    <property type="component" value="Chromosome 2"/>
</dbReference>
<dbReference type="GO" id="GO:0009451">
    <property type="term" value="P:RNA modification"/>
    <property type="evidence" value="ECO:0007669"/>
    <property type="project" value="InterPro"/>
</dbReference>
<dbReference type="InterPro" id="IPR011990">
    <property type="entry name" value="TPR-like_helical_dom_sf"/>
</dbReference>
<name>A0AAV0ZQ26_VICFA</name>
<dbReference type="GO" id="GO:0003723">
    <property type="term" value="F:RNA binding"/>
    <property type="evidence" value="ECO:0007669"/>
    <property type="project" value="InterPro"/>
</dbReference>
<accession>A0AAV0ZQ26</accession>
<organism evidence="3 4">
    <name type="scientific">Vicia faba</name>
    <name type="common">Broad bean</name>
    <name type="synonym">Faba vulgaris</name>
    <dbReference type="NCBI Taxonomy" id="3906"/>
    <lineage>
        <taxon>Eukaryota</taxon>
        <taxon>Viridiplantae</taxon>
        <taxon>Streptophyta</taxon>
        <taxon>Embryophyta</taxon>
        <taxon>Tracheophyta</taxon>
        <taxon>Spermatophyta</taxon>
        <taxon>Magnoliopsida</taxon>
        <taxon>eudicotyledons</taxon>
        <taxon>Gunneridae</taxon>
        <taxon>Pentapetalae</taxon>
        <taxon>rosids</taxon>
        <taxon>fabids</taxon>
        <taxon>Fabales</taxon>
        <taxon>Fabaceae</taxon>
        <taxon>Papilionoideae</taxon>
        <taxon>50 kb inversion clade</taxon>
        <taxon>NPAAA clade</taxon>
        <taxon>Hologalegina</taxon>
        <taxon>IRL clade</taxon>
        <taxon>Fabeae</taxon>
        <taxon>Vicia</taxon>
    </lineage>
</organism>
<dbReference type="EMBL" id="OX451737">
    <property type="protein sequence ID" value="CAI8599019.1"/>
    <property type="molecule type" value="Genomic_DNA"/>
</dbReference>
<reference evidence="3 4" key="1">
    <citation type="submission" date="2023-01" db="EMBL/GenBank/DDBJ databases">
        <authorList>
            <person name="Kreplak J."/>
        </authorList>
    </citation>
    <scope>NUCLEOTIDE SEQUENCE [LARGE SCALE GENOMIC DNA]</scope>
</reference>
<dbReference type="AlphaFoldDB" id="A0AAV0ZQ26"/>
<keyword evidence="1" id="KW-0677">Repeat</keyword>
<evidence type="ECO:0008006" key="5">
    <source>
        <dbReference type="Google" id="ProtNLM"/>
    </source>
</evidence>
<dbReference type="InterPro" id="IPR002885">
    <property type="entry name" value="PPR_rpt"/>
</dbReference>
<evidence type="ECO:0000256" key="1">
    <source>
        <dbReference type="ARBA" id="ARBA00022737"/>
    </source>
</evidence>
<feature type="repeat" description="PPR" evidence="2">
    <location>
        <begin position="70"/>
        <end position="104"/>
    </location>
</feature>
<dbReference type="InterPro" id="IPR046960">
    <property type="entry name" value="PPR_At4g14850-like_plant"/>
</dbReference>
<evidence type="ECO:0000313" key="3">
    <source>
        <dbReference type="EMBL" id="CAI8599019.1"/>
    </source>
</evidence>
<keyword evidence="4" id="KW-1185">Reference proteome</keyword>
<dbReference type="Pfam" id="PF12854">
    <property type="entry name" value="PPR_1"/>
    <property type="match status" value="1"/>
</dbReference>